<dbReference type="GO" id="GO:0008483">
    <property type="term" value="F:transaminase activity"/>
    <property type="evidence" value="ECO:0007669"/>
    <property type="project" value="UniProtKB-KW"/>
</dbReference>
<name>A0A553UK04_9DEIO</name>
<accession>A0A553UK04</accession>
<proteinExistence type="predicted"/>
<dbReference type="InterPro" id="IPR050087">
    <property type="entry name" value="AON_synthase_class-II"/>
</dbReference>
<sequence length="405" mass="43620">MALDRFHPLAQQELDSLRAEGKRKSFEAVVERVIQPQGQSGPRFVLRGDSAPYLRMNANSYLGLSFHPKLIEADEAAVRAYGVGPGAVRFISGSYLPHVQLEARLAAFHGRGASMIFSSAYATVLSVLSVLITPQTAVISDELNHNCIINAVRLSRPHSKAVYKHLDLDGLDTQLTAAKGAARALVVTDGIFSMRGAHAPLAEIAAICRAHDADFPEGVLLVVDDSHGVGAFGQTGRGTEEFTHTQVDVLIGTLGKAFGVNGGYVTSSHVLIDYLREKSPTYIYSNPITAGEAAAAHAALDLTDSEWGRERLTRLRSLTEQFRSGLKERGFETLDGQHPVVPLFVRDQAKLVARVADLKTRGILATGISYPVVPKGDESVRFQINADHTPADVDEVLAALGRATP</sequence>
<dbReference type="Pfam" id="PF00155">
    <property type="entry name" value="Aminotran_1_2"/>
    <property type="match status" value="1"/>
</dbReference>
<protein>
    <submittedName>
        <fullName evidence="4">Aminotransferase class I/II-fold pyridoxal phosphate-dependent enzyme</fullName>
    </submittedName>
</protein>
<reference evidence="4 5" key="1">
    <citation type="submission" date="2019-07" db="EMBL/GenBank/DDBJ databases">
        <title>Deinococcus detaillus sp. nov., isolated from humus soil in Antarctica.</title>
        <authorList>
            <person name="Zhang K."/>
        </authorList>
    </citation>
    <scope>NUCLEOTIDE SEQUENCE [LARGE SCALE GENOMIC DNA]</scope>
    <source>
        <strain evidence="4 5">H1</strain>
    </source>
</reference>
<keyword evidence="4" id="KW-0032">Aminotransferase</keyword>
<comment type="caution">
    <text evidence="4">The sequence shown here is derived from an EMBL/GenBank/DDBJ whole genome shotgun (WGS) entry which is preliminary data.</text>
</comment>
<dbReference type="GO" id="GO:0030170">
    <property type="term" value="F:pyridoxal phosphate binding"/>
    <property type="evidence" value="ECO:0007669"/>
    <property type="project" value="InterPro"/>
</dbReference>
<evidence type="ECO:0000256" key="1">
    <source>
        <dbReference type="ARBA" id="ARBA00001933"/>
    </source>
</evidence>
<dbReference type="OrthoDB" id="9807157at2"/>
<organism evidence="4 5">
    <name type="scientific">Deinococcus detaillensis</name>
    <dbReference type="NCBI Taxonomy" id="2592048"/>
    <lineage>
        <taxon>Bacteria</taxon>
        <taxon>Thermotogati</taxon>
        <taxon>Deinococcota</taxon>
        <taxon>Deinococci</taxon>
        <taxon>Deinococcales</taxon>
        <taxon>Deinococcaceae</taxon>
        <taxon>Deinococcus</taxon>
    </lineage>
</organism>
<keyword evidence="2 4" id="KW-0808">Transferase</keyword>
<comment type="cofactor">
    <cofactor evidence="1">
        <name>pyridoxal 5'-phosphate</name>
        <dbReference type="ChEBI" id="CHEBI:597326"/>
    </cofactor>
</comment>
<dbReference type="PANTHER" id="PTHR13693">
    <property type="entry name" value="CLASS II AMINOTRANSFERASE/8-AMINO-7-OXONONANOATE SYNTHASE"/>
    <property type="match status" value="1"/>
</dbReference>
<dbReference type="InterPro" id="IPR015422">
    <property type="entry name" value="PyrdxlP-dep_Trfase_small"/>
</dbReference>
<dbReference type="InterPro" id="IPR015421">
    <property type="entry name" value="PyrdxlP-dep_Trfase_major"/>
</dbReference>
<evidence type="ECO:0000313" key="4">
    <source>
        <dbReference type="EMBL" id="TSA80536.1"/>
    </source>
</evidence>
<gene>
    <name evidence="4" type="ORF">FNU79_16470</name>
</gene>
<evidence type="ECO:0000256" key="2">
    <source>
        <dbReference type="ARBA" id="ARBA00022679"/>
    </source>
</evidence>
<feature type="domain" description="Aminotransferase class I/classII large" evidence="3">
    <location>
        <begin position="53"/>
        <end position="400"/>
    </location>
</feature>
<dbReference type="EMBL" id="VKDB01000029">
    <property type="protein sequence ID" value="TSA80536.1"/>
    <property type="molecule type" value="Genomic_DNA"/>
</dbReference>
<dbReference type="Gene3D" id="3.40.640.10">
    <property type="entry name" value="Type I PLP-dependent aspartate aminotransferase-like (Major domain)"/>
    <property type="match status" value="1"/>
</dbReference>
<evidence type="ECO:0000259" key="3">
    <source>
        <dbReference type="Pfam" id="PF00155"/>
    </source>
</evidence>
<dbReference type="AlphaFoldDB" id="A0A553UK04"/>
<dbReference type="Proteomes" id="UP000316092">
    <property type="component" value="Unassembled WGS sequence"/>
</dbReference>
<dbReference type="InterPro" id="IPR015424">
    <property type="entry name" value="PyrdxlP-dep_Trfase"/>
</dbReference>
<keyword evidence="5" id="KW-1185">Reference proteome</keyword>
<dbReference type="Gene3D" id="3.90.1150.10">
    <property type="entry name" value="Aspartate Aminotransferase, domain 1"/>
    <property type="match status" value="1"/>
</dbReference>
<dbReference type="InterPro" id="IPR004839">
    <property type="entry name" value="Aminotransferase_I/II_large"/>
</dbReference>
<evidence type="ECO:0000313" key="5">
    <source>
        <dbReference type="Proteomes" id="UP000316092"/>
    </source>
</evidence>
<dbReference type="SUPFAM" id="SSF53383">
    <property type="entry name" value="PLP-dependent transferases"/>
    <property type="match status" value="1"/>
</dbReference>
<dbReference type="RefSeq" id="WP_143721889.1">
    <property type="nucleotide sequence ID" value="NZ_VKDB01000029.1"/>
</dbReference>